<protein>
    <submittedName>
        <fullName evidence="1">Uncharacterized protein</fullName>
    </submittedName>
</protein>
<evidence type="ECO:0000313" key="1">
    <source>
        <dbReference type="EMBL" id="CAI8016176.1"/>
    </source>
</evidence>
<dbReference type="AlphaFoldDB" id="A0AA35RTR4"/>
<feature type="non-terminal residue" evidence="1">
    <location>
        <position position="57"/>
    </location>
</feature>
<comment type="caution">
    <text evidence="1">The sequence shown here is derived from an EMBL/GenBank/DDBJ whole genome shotgun (WGS) entry which is preliminary data.</text>
</comment>
<name>A0AA35RTR4_GEOBA</name>
<keyword evidence="2" id="KW-1185">Reference proteome</keyword>
<gene>
    <name evidence="1" type="ORF">GBAR_LOCUS9941</name>
</gene>
<accession>A0AA35RTR4</accession>
<reference evidence="1" key="1">
    <citation type="submission" date="2023-03" db="EMBL/GenBank/DDBJ databases">
        <authorList>
            <person name="Steffen K."/>
            <person name="Cardenas P."/>
        </authorList>
    </citation>
    <scope>NUCLEOTIDE SEQUENCE</scope>
</reference>
<dbReference type="Proteomes" id="UP001174909">
    <property type="component" value="Unassembled WGS sequence"/>
</dbReference>
<sequence>MASRGFHGAVWWCSRRESGLGYAPVQQGEGLFVKVTEHAQALILCAWLSRQQLSSFL</sequence>
<dbReference type="EMBL" id="CASHTH010001504">
    <property type="protein sequence ID" value="CAI8016176.1"/>
    <property type="molecule type" value="Genomic_DNA"/>
</dbReference>
<organism evidence="1 2">
    <name type="scientific">Geodia barretti</name>
    <name type="common">Barrett's horny sponge</name>
    <dbReference type="NCBI Taxonomy" id="519541"/>
    <lineage>
        <taxon>Eukaryota</taxon>
        <taxon>Metazoa</taxon>
        <taxon>Porifera</taxon>
        <taxon>Demospongiae</taxon>
        <taxon>Heteroscleromorpha</taxon>
        <taxon>Tetractinellida</taxon>
        <taxon>Astrophorina</taxon>
        <taxon>Geodiidae</taxon>
        <taxon>Geodia</taxon>
    </lineage>
</organism>
<evidence type="ECO:0000313" key="2">
    <source>
        <dbReference type="Proteomes" id="UP001174909"/>
    </source>
</evidence>
<proteinExistence type="predicted"/>